<accession>A0AAV0RS98</accession>
<sequence>MASNRTLAAIIIVVLMVAAAATQSTAASEGGSVGCRIPCEEDCNKKHDYKNREYCQMTCATTCYNKPIIEFMMKLFASNPKS</sequence>
<organism evidence="2 3">
    <name type="scientific">Linum tenue</name>
    <dbReference type="NCBI Taxonomy" id="586396"/>
    <lineage>
        <taxon>Eukaryota</taxon>
        <taxon>Viridiplantae</taxon>
        <taxon>Streptophyta</taxon>
        <taxon>Embryophyta</taxon>
        <taxon>Tracheophyta</taxon>
        <taxon>Spermatophyta</taxon>
        <taxon>Magnoliopsida</taxon>
        <taxon>eudicotyledons</taxon>
        <taxon>Gunneridae</taxon>
        <taxon>Pentapetalae</taxon>
        <taxon>rosids</taxon>
        <taxon>fabids</taxon>
        <taxon>Malpighiales</taxon>
        <taxon>Linaceae</taxon>
        <taxon>Linum</taxon>
    </lineage>
</organism>
<evidence type="ECO:0000256" key="1">
    <source>
        <dbReference type="SAM" id="SignalP"/>
    </source>
</evidence>
<proteinExistence type="predicted"/>
<protein>
    <submittedName>
        <fullName evidence="2">Uncharacterized protein</fullName>
    </submittedName>
</protein>
<comment type="caution">
    <text evidence="2">The sequence shown here is derived from an EMBL/GenBank/DDBJ whole genome shotgun (WGS) entry which is preliminary data.</text>
</comment>
<keyword evidence="3" id="KW-1185">Reference proteome</keyword>
<evidence type="ECO:0000313" key="3">
    <source>
        <dbReference type="Proteomes" id="UP001154282"/>
    </source>
</evidence>
<dbReference type="Proteomes" id="UP001154282">
    <property type="component" value="Unassembled WGS sequence"/>
</dbReference>
<feature type="chain" id="PRO_5043931196" evidence="1">
    <location>
        <begin position="23"/>
        <end position="82"/>
    </location>
</feature>
<feature type="signal peptide" evidence="1">
    <location>
        <begin position="1"/>
        <end position="22"/>
    </location>
</feature>
<reference evidence="2" key="1">
    <citation type="submission" date="2022-08" db="EMBL/GenBank/DDBJ databases">
        <authorList>
            <person name="Gutierrez-Valencia J."/>
        </authorList>
    </citation>
    <scope>NUCLEOTIDE SEQUENCE</scope>
</reference>
<dbReference type="EMBL" id="CAMGYJ010000011">
    <property type="protein sequence ID" value="CAI0559434.1"/>
    <property type="molecule type" value="Genomic_DNA"/>
</dbReference>
<gene>
    <name evidence="2" type="ORF">LITE_LOCUS49212</name>
</gene>
<name>A0AAV0RS98_9ROSI</name>
<keyword evidence="1" id="KW-0732">Signal</keyword>
<evidence type="ECO:0000313" key="2">
    <source>
        <dbReference type="EMBL" id="CAI0559434.1"/>
    </source>
</evidence>
<dbReference type="AlphaFoldDB" id="A0AAV0RS98"/>